<organism evidence="12">
    <name type="scientific">Thrips palmi</name>
    <name type="common">Melon thrips</name>
    <dbReference type="NCBI Taxonomy" id="161013"/>
    <lineage>
        <taxon>Eukaryota</taxon>
        <taxon>Metazoa</taxon>
        <taxon>Ecdysozoa</taxon>
        <taxon>Arthropoda</taxon>
        <taxon>Hexapoda</taxon>
        <taxon>Insecta</taxon>
        <taxon>Pterygota</taxon>
        <taxon>Neoptera</taxon>
        <taxon>Paraneoptera</taxon>
        <taxon>Thysanoptera</taxon>
        <taxon>Terebrantia</taxon>
        <taxon>Thripoidea</taxon>
        <taxon>Thripidae</taxon>
        <taxon>Thrips</taxon>
    </lineage>
</organism>
<dbReference type="PROSITE" id="PS00028">
    <property type="entry name" value="ZINC_FINGER_C2H2_1"/>
    <property type="match status" value="3"/>
</dbReference>
<dbReference type="GO" id="GO:0000981">
    <property type="term" value="F:DNA-binding transcription factor activity, RNA polymerase II-specific"/>
    <property type="evidence" value="ECO:0007669"/>
    <property type="project" value="TreeGrafter"/>
</dbReference>
<dbReference type="GO" id="GO:0008270">
    <property type="term" value="F:zinc ion binding"/>
    <property type="evidence" value="ECO:0007669"/>
    <property type="project" value="UniProtKB-KW"/>
</dbReference>
<dbReference type="GeneID" id="117648277"/>
<evidence type="ECO:0000256" key="7">
    <source>
        <dbReference type="PROSITE-ProRule" id="PRU00042"/>
    </source>
</evidence>
<dbReference type="RefSeq" id="XP_034246600.1">
    <property type="nucleotide sequence ID" value="XM_034390709.1"/>
</dbReference>
<feature type="domain" description="C2H2-type" evidence="9">
    <location>
        <begin position="34"/>
        <end position="64"/>
    </location>
</feature>
<keyword evidence="3 7" id="KW-0863">Zinc-finger</keyword>
<dbReference type="OrthoDB" id="6764509at2759"/>
<evidence type="ECO:0000256" key="2">
    <source>
        <dbReference type="ARBA" id="ARBA00022737"/>
    </source>
</evidence>
<gene>
    <name evidence="11 12 13" type="primary">LOC117648277</name>
</gene>
<dbReference type="RefSeq" id="XP_034246602.1">
    <property type="nucleotide sequence ID" value="XM_034390711.1"/>
</dbReference>
<evidence type="ECO:0000256" key="4">
    <source>
        <dbReference type="ARBA" id="ARBA00022833"/>
    </source>
</evidence>
<dbReference type="PROSITE" id="PS50157">
    <property type="entry name" value="ZINC_FINGER_C2H2_2"/>
    <property type="match status" value="2"/>
</dbReference>
<dbReference type="SUPFAM" id="SSF57667">
    <property type="entry name" value="beta-beta-alpha zinc fingers"/>
    <property type="match status" value="1"/>
</dbReference>
<proteinExistence type="inferred from homology"/>
<evidence type="ECO:0000256" key="8">
    <source>
        <dbReference type="SAM" id="MobiDB-lite"/>
    </source>
</evidence>
<comment type="similarity">
    <text evidence="6">Belongs to the snail C2H2-type zinc-finger protein family.</text>
</comment>
<sequence>MASFECTSCSKTFETLGKHSYHQRVHANEKNFLFTCGVEACSQQFGTYGALNTHLHRCHNDFKTVEVPQPGNLQCSVDTCTSLFACDKDLCYHILREHNRKGEAVKCPLSKKCHSESLLVNFQSHLSKYHRGWNTINSGPLESALNLDNADFEDSLSERRTEDAPPINNPTFDQDSDQDPEVTFAEEEHHNKQDVIHNLAKFYLRMESEFILPESTVQAMSEGLSGLQEQNLLLIKARLMHELQSLDLEPDVLSGIVNRVMYADALYSAHDKSIAPGPWLSTNALRKAYYKKYFRYIAPVENDLSFDRPDPTFVYYVPVEESLKIMLECPSVQKEVDKSFQRTPSENIIRDYYDGLVYLQRKRERPEKTIDLFIFQDAFKPTNDASPVASKHSTLGVYFSLGNLDPRHRTDLDSIQLLMVLPKYKKLFKDDVLRKRCFEVLVEDLKKLETDGIAYKGQKYPVNLVFLIGDNLGQHEIGGFIGSFSAEYFCRYCPITRTKYAEEPWATEPFRTKEEYEEDMQTATRLHEEDPDRVHYRGVKPDKFKCPFNALENFHVCDPALAPCIAHDILSGVLAQDLPVIINHFVEEGWVSYPRLNGLLENLKLKGTDANNKPSGIPFNGTTLSGNAVQNWTLLRLLPFIFKKKKIKNTKDPYWLLYLSLKEICEYLFAPSHLLDQVAYLKSAIENYQSDRAILGFRRPKGHFLGHLADLIILLGPLILLWTLRFEGIHSFFRSVSRASHNFVNPGKTMTNKHCLYLAYMSAGTFFQDGIIDPKVSGKLNYESFLEAETANVLLEQNFSDAAEILESVVVNGIKYKRDKWTGWLLLGNLDEVNIHIGKICCIVCDKNQITILLKTYIGRLLNEYGIYEISNTVLKQVCVSPLNLKSPCLQTVYSFGGRKCFSLKHTLSHDSDYFD</sequence>
<evidence type="ECO:0000313" key="10">
    <source>
        <dbReference type="Proteomes" id="UP000515158"/>
    </source>
</evidence>
<evidence type="ECO:0000313" key="13">
    <source>
        <dbReference type="RefSeq" id="XP_034246603.1"/>
    </source>
</evidence>
<dbReference type="RefSeq" id="XP_034246603.1">
    <property type="nucleotide sequence ID" value="XM_034390712.1"/>
</dbReference>
<feature type="region of interest" description="Disordered" evidence="8">
    <location>
        <begin position="154"/>
        <end position="181"/>
    </location>
</feature>
<keyword evidence="2" id="KW-0677">Repeat</keyword>
<keyword evidence="4" id="KW-0862">Zinc</keyword>
<evidence type="ECO:0000256" key="1">
    <source>
        <dbReference type="ARBA" id="ARBA00022723"/>
    </source>
</evidence>
<keyword evidence="1" id="KW-0479">Metal-binding</keyword>
<dbReference type="Gene3D" id="3.30.160.60">
    <property type="entry name" value="Classic Zinc Finger"/>
    <property type="match status" value="1"/>
</dbReference>
<evidence type="ECO:0000256" key="6">
    <source>
        <dbReference type="ARBA" id="ARBA00037948"/>
    </source>
</evidence>
<dbReference type="InterPro" id="IPR036236">
    <property type="entry name" value="Znf_C2H2_sf"/>
</dbReference>
<keyword evidence="5" id="KW-0539">Nucleus</keyword>
<dbReference type="Proteomes" id="UP000515158">
    <property type="component" value="Unplaced"/>
</dbReference>
<protein>
    <submittedName>
        <fullName evidence="11 12">Uncharacterized protein LOC117648277</fullName>
    </submittedName>
</protein>
<feature type="domain" description="C2H2-type" evidence="9">
    <location>
        <begin position="4"/>
        <end position="31"/>
    </location>
</feature>
<evidence type="ECO:0000313" key="12">
    <source>
        <dbReference type="RefSeq" id="XP_034246602.1"/>
    </source>
</evidence>
<dbReference type="InterPro" id="IPR013087">
    <property type="entry name" value="Znf_C2H2_type"/>
</dbReference>
<name>A0A6P8ZCP4_THRPL</name>
<reference evidence="11 12" key="1">
    <citation type="submission" date="2025-04" db="UniProtKB">
        <authorList>
            <consortium name="RefSeq"/>
        </authorList>
    </citation>
    <scope>IDENTIFICATION</scope>
    <source>
        <tissue evidence="11 12">Total insect</tissue>
    </source>
</reference>
<dbReference type="InterPro" id="IPR050527">
    <property type="entry name" value="Snail/Krueppel_Znf"/>
</dbReference>
<dbReference type="PANTHER" id="PTHR24388">
    <property type="entry name" value="ZINC FINGER PROTEIN"/>
    <property type="match status" value="1"/>
</dbReference>
<dbReference type="GO" id="GO:0000978">
    <property type="term" value="F:RNA polymerase II cis-regulatory region sequence-specific DNA binding"/>
    <property type="evidence" value="ECO:0007669"/>
    <property type="project" value="TreeGrafter"/>
</dbReference>
<dbReference type="PANTHER" id="PTHR24388:SF104">
    <property type="entry name" value="AT-RICH BINDING PROTEIN-RELATED"/>
    <property type="match status" value="1"/>
</dbReference>
<keyword evidence="10" id="KW-1185">Reference proteome</keyword>
<dbReference type="AlphaFoldDB" id="A0A6P8ZCP4"/>
<evidence type="ECO:0000259" key="9">
    <source>
        <dbReference type="PROSITE" id="PS50157"/>
    </source>
</evidence>
<evidence type="ECO:0000313" key="11">
    <source>
        <dbReference type="RefSeq" id="XP_034246600.1"/>
    </source>
</evidence>
<dbReference type="SMART" id="SM00355">
    <property type="entry name" value="ZnF_C2H2"/>
    <property type="match status" value="3"/>
</dbReference>
<evidence type="ECO:0000256" key="5">
    <source>
        <dbReference type="ARBA" id="ARBA00023242"/>
    </source>
</evidence>
<accession>A0A6P8ZCP4</accession>
<evidence type="ECO:0000256" key="3">
    <source>
        <dbReference type="ARBA" id="ARBA00022771"/>
    </source>
</evidence>
<dbReference type="KEGG" id="tpal:117648277"/>